<evidence type="ECO:0000313" key="2">
    <source>
        <dbReference type="Proteomes" id="UP000637239"/>
    </source>
</evidence>
<dbReference type="AlphaFoldDB" id="A0A7R7ZJX5"/>
<sequence length="78" mass="8665">MAQNFWDNGRPPLGRVFAASGYRSRAATAYQGHVQVSWGLIQMPSNRTGRNTINTEGTRKFNLPDEIIQPAVGLDDDM</sequence>
<reference evidence="1" key="2">
    <citation type="submission" date="2021-02" db="EMBL/GenBank/DDBJ databases">
        <title>Aspergillus chevalieri M1 genome sequence.</title>
        <authorList>
            <person name="Kadooka C."/>
            <person name="Mori K."/>
            <person name="Futagami T."/>
        </authorList>
    </citation>
    <scope>NUCLEOTIDE SEQUENCE</scope>
    <source>
        <strain evidence="1">M1</strain>
    </source>
</reference>
<reference evidence="1" key="1">
    <citation type="submission" date="2021-01" db="EMBL/GenBank/DDBJ databases">
        <authorList>
            <consortium name="Aspergillus chevalieri M1 genome sequencing consortium"/>
            <person name="Kazuki M."/>
            <person name="Futagami T."/>
        </authorList>
    </citation>
    <scope>NUCLEOTIDE SEQUENCE</scope>
    <source>
        <strain evidence="1">M1</strain>
    </source>
</reference>
<proteinExistence type="predicted"/>
<dbReference type="KEGG" id="ache:ACHE_20603A"/>
<protein>
    <submittedName>
        <fullName evidence="1">Uncharacterized protein</fullName>
    </submittedName>
</protein>
<dbReference type="RefSeq" id="XP_043133667.1">
    <property type="nucleotide sequence ID" value="XM_043284924.1"/>
</dbReference>
<dbReference type="Proteomes" id="UP000637239">
    <property type="component" value="Chromosome 2"/>
</dbReference>
<accession>A0A7R7ZJX5</accession>
<name>A0A7R7ZJX5_ASPCH</name>
<gene>
    <name evidence="1" type="ORF">ACHE_20603A</name>
</gene>
<dbReference type="GeneID" id="66979504"/>
<dbReference type="EMBL" id="AP024417">
    <property type="protein sequence ID" value="BCR85145.1"/>
    <property type="molecule type" value="Genomic_DNA"/>
</dbReference>
<evidence type="ECO:0000313" key="1">
    <source>
        <dbReference type="EMBL" id="BCR85145.1"/>
    </source>
</evidence>
<organism evidence="1 2">
    <name type="scientific">Aspergillus chevalieri</name>
    <name type="common">Eurotium chevalieri</name>
    <dbReference type="NCBI Taxonomy" id="182096"/>
    <lineage>
        <taxon>Eukaryota</taxon>
        <taxon>Fungi</taxon>
        <taxon>Dikarya</taxon>
        <taxon>Ascomycota</taxon>
        <taxon>Pezizomycotina</taxon>
        <taxon>Eurotiomycetes</taxon>
        <taxon>Eurotiomycetidae</taxon>
        <taxon>Eurotiales</taxon>
        <taxon>Aspergillaceae</taxon>
        <taxon>Aspergillus</taxon>
        <taxon>Aspergillus subgen. Aspergillus</taxon>
    </lineage>
</organism>
<keyword evidence="2" id="KW-1185">Reference proteome</keyword>